<dbReference type="InterPro" id="IPR013517">
    <property type="entry name" value="FG-GAP"/>
</dbReference>
<feature type="region of interest" description="Disordered" evidence="2">
    <location>
        <begin position="456"/>
        <end position="481"/>
    </location>
</feature>
<name>A0A518H1X8_9BACT</name>
<feature type="region of interest" description="Disordered" evidence="2">
    <location>
        <begin position="34"/>
        <end position="73"/>
    </location>
</feature>
<dbReference type="EMBL" id="CP036426">
    <property type="protein sequence ID" value="QDV34820.1"/>
    <property type="molecule type" value="Genomic_DNA"/>
</dbReference>
<dbReference type="Pfam" id="PF13517">
    <property type="entry name" value="FG-GAP_3"/>
    <property type="match status" value="2"/>
</dbReference>
<dbReference type="RefSeq" id="WP_145269991.1">
    <property type="nucleotide sequence ID" value="NZ_CP036426.1"/>
</dbReference>
<dbReference type="InterPro" id="IPR027039">
    <property type="entry name" value="Crtac1"/>
</dbReference>
<feature type="compositionally biased region" description="Basic and acidic residues" evidence="2">
    <location>
        <begin position="456"/>
        <end position="466"/>
    </location>
</feature>
<feature type="region of interest" description="Disordered" evidence="2">
    <location>
        <begin position="615"/>
        <end position="634"/>
    </location>
</feature>
<protein>
    <submittedName>
        <fullName evidence="4">FG-GAP repeat protein</fullName>
    </submittedName>
</protein>
<keyword evidence="1" id="KW-0732">Signal</keyword>
<evidence type="ECO:0000313" key="5">
    <source>
        <dbReference type="Proteomes" id="UP000317835"/>
    </source>
</evidence>
<sequence>MHPSLRSATVGTRVDRRPPWLVLLALTLSPPGCGDAEAPPASAATGSPAGGASALPSRAPRPSPGGDAGKPRLVGDRMAGVEFRPPSRATEQEPSPFRFTDVGPESGVDFVHVSGMTEEKHFPTANGSGAAVFDYDGDGRMDLYFASNEYILPDAPVVGRNRLYRNLGDGRFEDVTDASGLGFSGFCHGIVVGDADGDGDPDVVLCNYGPNAFYRNNGDGTFADATEEAGLGSPNWSSGGAFLDHDDDGDLDLYVANYGSWSYPEDDEFCGDREANLRFYCTPRQIRTVPHLFYRNDGDGTFTECAEAVGLGRASSHQGHGFGVVTADLNGDGRIDLYVANDMNANFLFLNDGDGTFTDATETSGAAYDDMGNDQSGMGVDAEDVDGDGLPELFVTNFAGEYNTLYQNLGRGFFYDQTPSFGLAADSVPWVGWGCGLVDLDNDGWPDAFVSNGHVDDNRADSEHAEPPMLHRNVPLGDSPGAGRRFQVSTRDVGPYFDASHVGRGVAFGDLDDDGALDIVVNHKDGPPAILLNRTPTAAQNGWIRLSLVGIRSNRDGIGAKVEVEAGGRVIHRQRKGGTSMFSAHDPRMIVGLGAAQEAESVVVRWPSGAVSELGRVPSGSTVEVREPGADPDP</sequence>
<dbReference type="Proteomes" id="UP000317835">
    <property type="component" value="Chromosome"/>
</dbReference>
<feature type="compositionally biased region" description="Low complexity" evidence="2">
    <location>
        <begin position="34"/>
        <end position="60"/>
    </location>
</feature>
<dbReference type="OrthoDB" id="5287961at2"/>
<organism evidence="4 5">
    <name type="scientific">Tautonia plasticadhaerens</name>
    <dbReference type="NCBI Taxonomy" id="2527974"/>
    <lineage>
        <taxon>Bacteria</taxon>
        <taxon>Pseudomonadati</taxon>
        <taxon>Planctomycetota</taxon>
        <taxon>Planctomycetia</taxon>
        <taxon>Isosphaerales</taxon>
        <taxon>Isosphaeraceae</taxon>
        <taxon>Tautonia</taxon>
    </lineage>
</organism>
<dbReference type="InterPro" id="IPR028994">
    <property type="entry name" value="Integrin_alpha_N"/>
</dbReference>
<dbReference type="Gene3D" id="2.130.10.130">
    <property type="entry name" value="Integrin alpha, N-terminal"/>
    <property type="match status" value="3"/>
</dbReference>
<evidence type="ECO:0000256" key="2">
    <source>
        <dbReference type="SAM" id="MobiDB-lite"/>
    </source>
</evidence>
<evidence type="ECO:0000313" key="4">
    <source>
        <dbReference type="EMBL" id="QDV34820.1"/>
    </source>
</evidence>
<feature type="domain" description="ASPIC/UnbV" evidence="3">
    <location>
        <begin position="557"/>
        <end position="623"/>
    </location>
</feature>
<keyword evidence="5" id="KW-1185">Reference proteome</keyword>
<dbReference type="AlphaFoldDB" id="A0A518H1X8"/>
<feature type="region of interest" description="Disordered" evidence="2">
    <location>
        <begin position="83"/>
        <end position="102"/>
    </location>
</feature>
<reference evidence="4 5" key="1">
    <citation type="submission" date="2019-02" db="EMBL/GenBank/DDBJ databases">
        <title>Deep-cultivation of Planctomycetes and their phenomic and genomic characterization uncovers novel biology.</title>
        <authorList>
            <person name="Wiegand S."/>
            <person name="Jogler M."/>
            <person name="Boedeker C."/>
            <person name="Pinto D."/>
            <person name="Vollmers J."/>
            <person name="Rivas-Marin E."/>
            <person name="Kohn T."/>
            <person name="Peeters S.H."/>
            <person name="Heuer A."/>
            <person name="Rast P."/>
            <person name="Oberbeckmann S."/>
            <person name="Bunk B."/>
            <person name="Jeske O."/>
            <person name="Meyerdierks A."/>
            <person name="Storesund J.E."/>
            <person name="Kallscheuer N."/>
            <person name="Luecker S."/>
            <person name="Lage O.M."/>
            <person name="Pohl T."/>
            <person name="Merkel B.J."/>
            <person name="Hornburger P."/>
            <person name="Mueller R.-W."/>
            <person name="Bruemmer F."/>
            <person name="Labrenz M."/>
            <person name="Spormann A.M."/>
            <person name="Op den Camp H."/>
            <person name="Overmann J."/>
            <person name="Amann R."/>
            <person name="Jetten M.S.M."/>
            <person name="Mascher T."/>
            <person name="Medema M.H."/>
            <person name="Devos D.P."/>
            <person name="Kaster A.-K."/>
            <person name="Ovreas L."/>
            <person name="Rohde M."/>
            <person name="Galperin M.Y."/>
            <person name="Jogler C."/>
        </authorList>
    </citation>
    <scope>NUCLEOTIDE SEQUENCE [LARGE SCALE GENOMIC DNA]</scope>
    <source>
        <strain evidence="4 5">ElP</strain>
    </source>
</reference>
<dbReference type="InterPro" id="IPR011519">
    <property type="entry name" value="UnbV_ASPIC"/>
</dbReference>
<evidence type="ECO:0000259" key="3">
    <source>
        <dbReference type="Pfam" id="PF07593"/>
    </source>
</evidence>
<gene>
    <name evidence="4" type="ORF">ElP_27170</name>
</gene>
<dbReference type="Pfam" id="PF07593">
    <property type="entry name" value="UnbV_ASPIC"/>
    <property type="match status" value="1"/>
</dbReference>
<proteinExistence type="predicted"/>
<evidence type="ECO:0000256" key="1">
    <source>
        <dbReference type="ARBA" id="ARBA00022729"/>
    </source>
</evidence>
<dbReference type="PANTHER" id="PTHR16026">
    <property type="entry name" value="CARTILAGE ACIDIC PROTEIN 1"/>
    <property type="match status" value="1"/>
</dbReference>
<dbReference type="KEGG" id="tpla:ElP_27170"/>
<feature type="compositionally biased region" description="Basic and acidic residues" evidence="2">
    <location>
        <begin position="624"/>
        <end position="634"/>
    </location>
</feature>
<accession>A0A518H1X8</accession>
<dbReference type="SUPFAM" id="SSF69318">
    <property type="entry name" value="Integrin alpha N-terminal domain"/>
    <property type="match status" value="1"/>
</dbReference>
<dbReference type="PANTHER" id="PTHR16026:SF0">
    <property type="entry name" value="CARTILAGE ACIDIC PROTEIN 1"/>
    <property type="match status" value="1"/>
</dbReference>